<feature type="region of interest" description="Disordered" evidence="5">
    <location>
        <begin position="1"/>
        <end position="33"/>
    </location>
</feature>
<gene>
    <name evidence="6" type="ORF">Poli38472_009760</name>
</gene>
<dbReference type="Gene3D" id="4.10.1050.10">
    <property type="entry name" value="At2g23090-like"/>
    <property type="match status" value="1"/>
</dbReference>
<dbReference type="AlphaFoldDB" id="A0A8K1FJX8"/>
<evidence type="ECO:0000256" key="1">
    <source>
        <dbReference type="ARBA" id="ARBA00004123"/>
    </source>
</evidence>
<evidence type="ECO:0000313" key="7">
    <source>
        <dbReference type="Proteomes" id="UP000794436"/>
    </source>
</evidence>
<dbReference type="GO" id="GO:0005737">
    <property type="term" value="C:cytoplasm"/>
    <property type="evidence" value="ECO:0007669"/>
    <property type="project" value="UniProtKB-SubCell"/>
</dbReference>
<protein>
    <submittedName>
        <fullName evidence="6">Uncharacterized protein</fullName>
    </submittedName>
</protein>
<evidence type="ECO:0000256" key="3">
    <source>
        <dbReference type="ARBA" id="ARBA00022490"/>
    </source>
</evidence>
<dbReference type="OrthoDB" id="73348at2759"/>
<reference evidence="6" key="1">
    <citation type="submission" date="2019-03" db="EMBL/GenBank/DDBJ databases">
        <title>Long read genome sequence of the mycoparasitic Pythium oligandrum ATCC 38472 isolated from sugarbeet rhizosphere.</title>
        <authorList>
            <person name="Gaulin E."/>
        </authorList>
    </citation>
    <scope>NUCLEOTIDE SEQUENCE</scope>
    <source>
        <strain evidence="6">ATCC 38472_TT</strain>
    </source>
</reference>
<dbReference type="InterPro" id="IPR026939">
    <property type="entry name" value="ZNF706/At2g23090_sf"/>
</dbReference>
<comment type="caution">
    <text evidence="6">The sequence shown here is derived from an EMBL/GenBank/DDBJ whole genome shotgun (WGS) entry which is preliminary data.</text>
</comment>
<dbReference type="PANTHER" id="PTHR21213:SF0">
    <property type="entry name" value="ZINC FINGER PROTEIN 706"/>
    <property type="match status" value="1"/>
</dbReference>
<name>A0A8K1FJX8_PYTOL</name>
<evidence type="ECO:0000313" key="6">
    <source>
        <dbReference type="EMBL" id="TMW62267.1"/>
    </source>
</evidence>
<dbReference type="Proteomes" id="UP000794436">
    <property type="component" value="Unassembled WGS sequence"/>
</dbReference>
<feature type="compositionally biased region" description="Basic residues" evidence="5">
    <location>
        <begin position="1"/>
        <end position="10"/>
    </location>
</feature>
<dbReference type="EMBL" id="SPLM01000074">
    <property type="protein sequence ID" value="TMW62267.1"/>
    <property type="molecule type" value="Genomic_DNA"/>
</dbReference>
<evidence type="ECO:0000256" key="4">
    <source>
        <dbReference type="ARBA" id="ARBA00023242"/>
    </source>
</evidence>
<dbReference type="PANTHER" id="PTHR21213">
    <property type="entry name" value="GEO09665P1-RELATED"/>
    <property type="match status" value="1"/>
</dbReference>
<keyword evidence="7" id="KW-1185">Reference proteome</keyword>
<evidence type="ECO:0000256" key="5">
    <source>
        <dbReference type="SAM" id="MobiDB-lite"/>
    </source>
</evidence>
<comment type="subcellular location">
    <subcellularLocation>
        <location evidence="2">Cytoplasm</location>
    </subcellularLocation>
    <subcellularLocation>
        <location evidence="1">Nucleus</location>
    </subcellularLocation>
</comment>
<organism evidence="6 7">
    <name type="scientific">Pythium oligandrum</name>
    <name type="common">Mycoparasitic fungus</name>
    <dbReference type="NCBI Taxonomy" id="41045"/>
    <lineage>
        <taxon>Eukaryota</taxon>
        <taxon>Sar</taxon>
        <taxon>Stramenopiles</taxon>
        <taxon>Oomycota</taxon>
        <taxon>Peronosporomycetes</taxon>
        <taxon>Pythiales</taxon>
        <taxon>Pythiaceae</taxon>
        <taxon>Pythium</taxon>
    </lineage>
</organism>
<keyword evidence="3" id="KW-0963">Cytoplasm</keyword>
<keyword evidence="4" id="KW-0539">Nucleus</keyword>
<feature type="compositionally biased region" description="Basic and acidic residues" evidence="5">
    <location>
        <begin position="11"/>
        <end position="23"/>
    </location>
</feature>
<accession>A0A8K1FJX8</accession>
<dbReference type="InterPro" id="IPR045230">
    <property type="entry name" value="MBS1/2-like"/>
</dbReference>
<dbReference type="GO" id="GO:0005634">
    <property type="term" value="C:nucleus"/>
    <property type="evidence" value="ECO:0007669"/>
    <property type="project" value="UniProtKB-SubCell"/>
</dbReference>
<proteinExistence type="predicted"/>
<dbReference type="SUPFAM" id="SSF118359">
    <property type="entry name" value="Expressed protein At2g23090/F21P24.15"/>
    <property type="match status" value="1"/>
</dbReference>
<evidence type="ECO:0000256" key="2">
    <source>
        <dbReference type="ARBA" id="ARBA00004496"/>
    </source>
</evidence>
<sequence>MGGKAKFQKHTAKELQGKADAHRNRGGGKTGTEQRMVAKLNFTCEICMSASPDIKSFEAHYVNKHPRAEFNKDEFVAKAEAARQASFRQVTGTHHNGGRAAGQKK</sequence>